<evidence type="ECO:0000313" key="3">
    <source>
        <dbReference type="EMBL" id="KAJ8315682.1"/>
    </source>
</evidence>
<dbReference type="InterPro" id="IPR036164">
    <property type="entry name" value="bL21-like_sf"/>
</dbReference>
<comment type="similarity">
    <text evidence="1">Belongs to the bacterial ribosomal protein bL21 family.</text>
</comment>
<evidence type="ECO:0000256" key="1">
    <source>
        <dbReference type="ARBA" id="ARBA00008563"/>
    </source>
</evidence>
<accession>A0ABQ9FEC8</accession>
<dbReference type="Proteomes" id="UP001217089">
    <property type="component" value="Unassembled WGS sequence"/>
</dbReference>
<keyword evidence="4" id="KW-1185">Reference proteome</keyword>
<name>A0ABQ9FEC8_TEGGR</name>
<sequence length="173" mass="19894">MTGYMRFPYSISKKLREELSDKKFSTAISDKKFSTAIELQDTANEVSIVDKCMYNSTLATMVNEKIKSDDLGRLFAVVQICSKQRKITAEDIIVVEGDFHPTVGDRIRLEKVLMVGGKDFTLVGRPIISRQIVCVEATVVEKTMSQFRVRFNEDIINRQKFLWDFYCSERSIN</sequence>
<dbReference type="EMBL" id="JARBDR010000337">
    <property type="protein sequence ID" value="KAJ8315682.1"/>
    <property type="molecule type" value="Genomic_DNA"/>
</dbReference>
<gene>
    <name evidence="3" type="ORF">KUTeg_007832</name>
</gene>
<comment type="caution">
    <text evidence="3">The sequence shown here is derived from an EMBL/GenBank/DDBJ whole genome shotgun (WGS) entry which is preliminary data.</text>
</comment>
<organism evidence="3 4">
    <name type="scientific">Tegillarca granosa</name>
    <name type="common">Malaysian cockle</name>
    <name type="synonym">Anadara granosa</name>
    <dbReference type="NCBI Taxonomy" id="220873"/>
    <lineage>
        <taxon>Eukaryota</taxon>
        <taxon>Metazoa</taxon>
        <taxon>Spiralia</taxon>
        <taxon>Lophotrochozoa</taxon>
        <taxon>Mollusca</taxon>
        <taxon>Bivalvia</taxon>
        <taxon>Autobranchia</taxon>
        <taxon>Pteriomorphia</taxon>
        <taxon>Arcoida</taxon>
        <taxon>Arcoidea</taxon>
        <taxon>Arcidae</taxon>
        <taxon>Tegillarca</taxon>
    </lineage>
</organism>
<dbReference type="Pfam" id="PF00829">
    <property type="entry name" value="Ribosomal_L21p"/>
    <property type="match status" value="1"/>
</dbReference>
<evidence type="ECO:0000256" key="2">
    <source>
        <dbReference type="ARBA" id="ARBA00044129"/>
    </source>
</evidence>
<dbReference type="PANTHER" id="PTHR21349:SF0">
    <property type="entry name" value="LARGE RIBOSOMAL SUBUNIT PROTEIN BL21M"/>
    <property type="match status" value="1"/>
</dbReference>
<reference evidence="3 4" key="1">
    <citation type="submission" date="2022-12" db="EMBL/GenBank/DDBJ databases">
        <title>Chromosome-level genome of Tegillarca granosa.</title>
        <authorList>
            <person name="Kim J."/>
        </authorList>
    </citation>
    <scope>NUCLEOTIDE SEQUENCE [LARGE SCALE GENOMIC DNA]</scope>
    <source>
        <strain evidence="3">Teg-2019</strain>
        <tissue evidence="3">Adductor muscle</tissue>
    </source>
</reference>
<proteinExistence type="inferred from homology"/>
<dbReference type="InterPro" id="IPR028909">
    <property type="entry name" value="bL21-like"/>
</dbReference>
<dbReference type="SUPFAM" id="SSF141091">
    <property type="entry name" value="L21p-like"/>
    <property type="match status" value="1"/>
</dbReference>
<evidence type="ECO:0000313" key="4">
    <source>
        <dbReference type="Proteomes" id="UP001217089"/>
    </source>
</evidence>
<dbReference type="PANTHER" id="PTHR21349">
    <property type="entry name" value="50S RIBOSOMAL PROTEIN L21"/>
    <property type="match status" value="1"/>
</dbReference>
<protein>
    <recommendedName>
        <fullName evidence="2">Large ribosomal subunit protein bL21m</fullName>
    </recommendedName>
</protein>